<gene>
    <name evidence="2" type="ORF">EGYM00163_LOCUS17780</name>
</gene>
<feature type="compositionally biased region" description="Basic and acidic residues" evidence="1">
    <location>
        <begin position="82"/>
        <end position="94"/>
    </location>
</feature>
<sequence length="150" mass="16679">MSSEVSGSVAKAPEAACVEADPVASKVGPAPTVVPNAKPKADKKDKKDEPLTEAQRLLLKFSTPQPKTKGKAALPEHLQKQIERQKNKSEKEINGDTYSYTKTNKRGREVNVWQRMAVKSQFDGAKRAEERAKRPKTAQFIRPNVPSWLQ</sequence>
<protein>
    <submittedName>
        <fullName evidence="2">Uncharacterized protein</fullName>
    </submittedName>
</protein>
<evidence type="ECO:0000256" key="1">
    <source>
        <dbReference type="SAM" id="MobiDB-lite"/>
    </source>
</evidence>
<dbReference type="AlphaFoldDB" id="A0A7S4CU88"/>
<accession>A0A7S4CU88</accession>
<evidence type="ECO:0000313" key="2">
    <source>
        <dbReference type="EMBL" id="CAE0806652.1"/>
    </source>
</evidence>
<proteinExistence type="predicted"/>
<feature type="region of interest" description="Disordered" evidence="1">
    <location>
        <begin position="1"/>
        <end position="51"/>
    </location>
</feature>
<feature type="compositionally biased region" description="Basic and acidic residues" evidence="1">
    <location>
        <begin position="39"/>
        <end position="50"/>
    </location>
</feature>
<organism evidence="2">
    <name type="scientific">Eutreptiella gymnastica</name>
    <dbReference type="NCBI Taxonomy" id="73025"/>
    <lineage>
        <taxon>Eukaryota</taxon>
        <taxon>Discoba</taxon>
        <taxon>Euglenozoa</taxon>
        <taxon>Euglenida</taxon>
        <taxon>Spirocuta</taxon>
        <taxon>Euglenophyceae</taxon>
        <taxon>Eutreptiales</taxon>
        <taxon>Eutreptiaceae</taxon>
        <taxon>Eutreptiella</taxon>
    </lineage>
</organism>
<dbReference type="EMBL" id="HBJA01050147">
    <property type="protein sequence ID" value="CAE0806652.1"/>
    <property type="molecule type" value="Transcribed_RNA"/>
</dbReference>
<name>A0A7S4CU88_9EUGL</name>
<feature type="region of interest" description="Disordered" evidence="1">
    <location>
        <begin position="82"/>
        <end position="102"/>
    </location>
</feature>
<feature type="region of interest" description="Disordered" evidence="1">
    <location>
        <begin position="122"/>
        <end position="150"/>
    </location>
</feature>
<reference evidence="2" key="1">
    <citation type="submission" date="2021-01" db="EMBL/GenBank/DDBJ databases">
        <authorList>
            <person name="Corre E."/>
            <person name="Pelletier E."/>
            <person name="Niang G."/>
            <person name="Scheremetjew M."/>
            <person name="Finn R."/>
            <person name="Kale V."/>
            <person name="Holt S."/>
            <person name="Cochrane G."/>
            <person name="Meng A."/>
            <person name="Brown T."/>
            <person name="Cohen L."/>
        </authorList>
    </citation>
    <scope>NUCLEOTIDE SEQUENCE</scope>
    <source>
        <strain evidence="2">CCMP1594</strain>
    </source>
</reference>